<evidence type="ECO:0000256" key="2">
    <source>
        <dbReference type="ARBA" id="ARBA00022617"/>
    </source>
</evidence>
<evidence type="ECO:0000313" key="10">
    <source>
        <dbReference type="EMBL" id="RBP14388.1"/>
    </source>
</evidence>
<organism evidence="10 11">
    <name type="scientific">Roseiarcus fermentans</name>
    <dbReference type="NCBI Taxonomy" id="1473586"/>
    <lineage>
        <taxon>Bacteria</taxon>
        <taxon>Pseudomonadati</taxon>
        <taxon>Pseudomonadota</taxon>
        <taxon>Alphaproteobacteria</taxon>
        <taxon>Hyphomicrobiales</taxon>
        <taxon>Roseiarcaceae</taxon>
        <taxon>Roseiarcus</taxon>
    </lineage>
</organism>
<evidence type="ECO:0000256" key="7">
    <source>
        <dbReference type="PROSITE-ProRule" id="PRU00433"/>
    </source>
</evidence>
<dbReference type="Proteomes" id="UP000253529">
    <property type="component" value="Unassembled WGS sequence"/>
</dbReference>
<protein>
    <submittedName>
        <fullName evidence="10">Cytochrome c peroxidase</fullName>
    </submittedName>
</protein>
<keyword evidence="2 7" id="KW-0349">Heme</keyword>
<proteinExistence type="predicted"/>
<dbReference type="GO" id="GO:0004130">
    <property type="term" value="F:cytochrome-c peroxidase activity"/>
    <property type="evidence" value="ECO:0007669"/>
    <property type="project" value="TreeGrafter"/>
</dbReference>
<feature type="domain" description="Cytochrome c" evidence="9">
    <location>
        <begin position="44"/>
        <end position="171"/>
    </location>
</feature>
<evidence type="ECO:0000256" key="3">
    <source>
        <dbReference type="ARBA" id="ARBA00022723"/>
    </source>
</evidence>
<evidence type="ECO:0000259" key="9">
    <source>
        <dbReference type="PROSITE" id="PS51007"/>
    </source>
</evidence>
<dbReference type="InterPro" id="IPR004852">
    <property type="entry name" value="Di-haem_cyt_c_peroxidsae"/>
</dbReference>
<feature type="signal peptide" evidence="8">
    <location>
        <begin position="1"/>
        <end position="24"/>
    </location>
</feature>
<comment type="caution">
    <text evidence="10">The sequence shown here is derived from an EMBL/GenBank/DDBJ whole genome shotgun (WGS) entry which is preliminary data.</text>
</comment>
<evidence type="ECO:0000313" key="11">
    <source>
        <dbReference type="Proteomes" id="UP000253529"/>
    </source>
</evidence>
<feature type="chain" id="PRO_5016595619" evidence="8">
    <location>
        <begin position="25"/>
        <end position="415"/>
    </location>
</feature>
<dbReference type="GO" id="GO:0030313">
    <property type="term" value="C:cell envelope"/>
    <property type="evidence" value="ECO:0007669"/>
    <property type="project" value="UniProtKB-SubCell"/>
</dbReference>
<name>A0A366FIA6_9HYPH</name>
<keyword evidence="5" id="KW-0560">Oxidoreductase</keyword>
<keyword evidence="6 7" id="KW-0408">Iron</keyword>
<dbReference type="GO" id="GO:0009055">
    <property type="term" value="F:electron transfer activity"/>
    <property type="evidence" value="ECO:0007669"/>
    <property type="project" value="InterPro"/>
</dbReference>
<accession>A0A366FIA6</accession>
<evidence type="ECO:0000256" key="8">
    <source>
        <dbReference type="SAM" id="SignalP"/>
    </source>
</evidence>
<dbReference type="SUPFAM" id="SSF46626">
    <property type="entry name" value="Cytochrome c"/>
    <property type="match status" value="2"/>
</dbReference>
<dbReference type="GO" id="GO:0020037">
    <property type="term" value="F:heme binding"/>
    <property type="evidence" value="ECO:0007669"/>
    <property type="project" value="InterPro"/>
</dbReference>
<dbReference type="AlphaFoldDB" id="A0A366FIA6"/>
<dbReference type="InterPro" id="IPR051395">
    <property type="entry name" value="Cytochrome_c_Peroxidase/MauG"/>
</dbReference>
<evidence type="ECO:0000256" key="4">
    <source>
        <dbReference type="ARBA" id="ARBA00022729"/>
    </source>
</evidence>
<dbReference type="Pfam" id="PF03150">
    <property type="entry name" value="CCP_MauG"/>
    <property type="match status" value="1"/>
</dbReference>
<keyword evidence="10" id="KW-0575">Peroxidase</keyword>
<comment type="subcellular location">
    <subcellularLocation>
        <location evidence="1">Cell envelope</location>
    </subcellularLocation>
</comment>
<dbReference type="GO" id="GO:0046872">
    <property type="term" value="F:metal ion binding"/>
    <property type="evidence" value="ECO:0007669"/>
    <property type="project" value="UniProtKB-KW"/>
</dbReference>
<dbReference type="RefSeq" id="WP_113889065.1">
    <property type="nucleotide sequence ID" value="NZ_QNRK01000009.1"/>
</dbReference>
<evidence type="ECO:0000256" key="6">
    <source>
        <dbReference type="ARBA" id="ARBA00023004"/>
    </source>
</evidence>
<dbReference type="PROSITE" id="PS51007">
    <property type="entry name" value="CYTC"/>
    <property type="match status" value="2"/>
</dbReference>
<keyword evidence="3 7" id="KW-0479">Metal-binding</keyword>
<evidence type="ECO:0000256" key="5">
    <source>
        <dbReference type="ARBA" id="ARBA00023002"/>
    </source>
</evidence>
<dbReference type="PANTHER" id="PTHR30600:SF10">
    <property type="entry name" value="BLL6722 PROTEIN"/>
    <property type="match status" value="1"/>
</dbReference>
<dbReference type="InterPro" id="IPR009056">
    <property type="entry name" value="Cyt_c-like_dom"/>
</dbReference>
<reference evidence="10 11" key="1">
    <citation type="submission" date="2018-06" db="EMBL/GenBank/DDBJ databases">
        <title>Genomic Encyclopedia of Type Strains, Phase IV (KMG-IV): sequencing the most valuable type-strain genomes for metagenomic binning, comparative biology and taxonomic classification.</title>
        <authorList>
            <person name="Goeker M."/>
        </authorList>
    </citation>
    <scope>NUCLEOTIDE SEQUENCE [LARGE SCALE GENOMIC DNA]</scope>
    <source>
        <strain evidence="10 11">DSM 24875</strain>
    </source>
</reference>
<evidence type="ECO:0000256" key="1">
    <source>
        <dbReference type="ARBA" id="ARBA00004196"/>
    </source>
</evidence>
<gene>
    <name evidence="10" type="ORF">DFR50_109142</name>
</gene>
<dbReference type="PANTHER" id="PTHR30600">
    <property type="entry name" value="CYTOCHROME C PEROXIDASE-RELATED"/>
    <property type="match status" value="1"/>
</dbReference>
<feature type="domain" description="Cytochrome c" evidence="9">
    <location>
        <begin position="227"/>
        <end position="410"/>
    </location>
</feature>
<dbReference type="InterPro" id="IPR036909">
    <property type="entry name" value="Cyt_c-like_dom_sf"/>
</dbReference>
<dbReference type="EMBL" id="QNRK01000009">
    <property type="protein sequence ID" value="RBP14388.1"/>
    <property type="molecule type" value="Genomic_DNA"/>
</dbReference>
<dbReference type="OrthoDB" id="9805202at2"/>
<dbReference type="Gene3D" id="1.10.760.10">
    <property type="entry name" value="Cytochrome c-like domain"/>
    <property type="match status" value="2"/>
</dbReference>
<keyword evidence="11" id="KW-1185">Reference proteome</keyword>
<sequence length="415" mass="44926">MSRTGARALYLAVGLAGFAPLAGWADSAAPSRFAQSDDEKSLSDVQLLGKRIFEDTNLSEPRGLACQACHQPQHAFQGVNGSPIPGIAAGSTPDKIGHRKSPTLMYKTYSPAFGFYKDLDDGKETLEAKGGQMWDGRASDMVEQATLPMLDPAEMNNPSIEAVVEKVKAGPYADLVRTVYGDDAFADPKAAMSKLTAAIFAYEVTERFAPFSSKFDDYLRGKAKLTPAEARGFELFTDPKRGNCIACHVGRTDSKDPTDWIFTDFTYDALGAPRNAAIPANADASTFDLGLCKQPGLAAKLPKEIKLESLCGAFKVPTLRNVAVAGAYYHNAVFTSLRDAVAIYATRDTDPGRWFPRLKSGEADKFNDLPGGYKANVNTDEVPYDRHPGQRPRLSDQDIDALVAFLGTLTDKGMQ</sequence>
<keyword evidence="4 8" id="KW-0732">Signal</keyword>